<evidence type="ECO:0000259" key="4">
    <source>
        <dbReference type="Pfam" id="PF05223"/>
    </source>
</evidence>
<feature type="transmembrane region" description="Helical" evidence="2">
    <location>
        <begin position="7"/>
        <end position="26"/>
    </location>
</feature>
<feature type="domain" description="Penicillin-binding protein transpeptidase" evidence="3">
    <location>
        <begin position="265"/>
        <end position="536"/>
    </location>
</feature>
<protein>
    <submittedName>
        <fullName evidence="5">Penicillin-binding transpeptidase domain-containing protein</fullName>
    </submittedName>
</protein>
<name>A0ABW8CGV1_9ACTN</name>
<dbReference type="Pfam" id="PF00905">
    <property type="entry name" value="Transpeptidase"/>
    <property type="match status" value="1"/>
</dbReference>
<dbReference type="InterPro" id="IPR007887">
    <property type="entry name" value="MecA_N"/>
</dbReference>
<dbReference type="RefSeq" id="WP_399656558.1">
    <property type="nucleotide sequence ID" value="NZ_JBITYG010000013.1"/>
</dbReference>
<feature type="domain" description="NTF2-like N-terminal transpeptidase" evidence="4">
    <location>
        <begin position="58"/>
        <end position="163"/>
    </location>
</feature>
<keyword evidence="2" id="KW-1133">Transmembrane helix</keyword>
<evidence type="ECO:0000313" key="5">
    <source>
        <dbReference type="EMBL" id="MFI9105683.1"/>
    </source>
</evidence>
<dbReference type="PANTHER" id="PTHR30627">
    <property type="entry name" value="PEPTIDOGLYCAN D,D-TRANSPEPTIDASE"/>
    <property type="match status" value="1"/>
</dbReference>
<dbReference type="Proteomes" id="UP001614394">
    <property type="component" value="Unassembled WGS sequence"/>
</dbReference>
<dbReference type="InterPro" id="IPR012338">
    <property type="entry name" value="Beta-lactam/transpept-like"/>
</dbReference>
<dbReference type="InterPro" id="IPR050515">
    <property type="entry name" value="Beta-lactam/transpept"/>
</dbReference>
<dbReference type="PANTHER" id="PTHR30627:SF24">
    <property type="entry name" value="PENICILLIN-BINDING PROTEIN 4B"/>
    <property type="match status" value="1"/>
</dbReference>
<evidence type="ECO:0000256" key="1">
    <source>
        <dbReference type="SAM" id="MobiDB-lite"/>
    </source>
</evidence>
<comment type="caution">
    <text evidence="5">The sequence shown here is derived from an EMBL/GenBank/DDBJ whole genome shotgun (WGS) entry which is preliminary data.</text>
</comment>
<sequence>MQRGAKLGIVGGVVAGMLGVAGYGVYNVLDALNSDSTSSTGNAGSAKSTAPPDAKEITETAADFLAAWAAGDTAKAAGLTDSVQTATTALSGYKDKAHVSAVTLTPGTPVGAKVPFNVAATLSFQGKTSPWAYESALTVIRGTSGKPVVQWKAAVVHPKLAEGASLETGTAKQPTLDFTDRKGKVLDPVKYPSLGRFFTQLRTTYASKATGGTPGVETWIDGADGAVTETLHVITKGTGSKFPTTLDADIQAAAEKAVLKRSGSAVTALDVNTGGILAVANNPATGTNLAFGPNAAPGSTFKVVTATALLKAGLTPSSKVPCKAHDNIDNGKMYKNVEKEGNEQADFAWDFANSCNTAFISQAHRVPGDTLQSTAHDVFGLNQNWEIGVKSVNSSVPGGTGDELTSEMIGQGKITASPLDMASVAATAKNGSFHQPRIVAADLIAGRPSISTTPLSPGVKRSLQRMMQQTAQSGTAATAMSGVNGNVGAKTGSAEDGEGQPNGWFLAYRDDVAASAIVQNGGHGGDSAGPIVAAVLKAS</sequence>
<reference evidence="5 6" key="1">
    <citation type="submission" date="2024-10" db="EMBL/GenBank/DDBJ databases">
        <title>The Natural Products Discovery Center: Release of the First 8490 Sequenced Strains for Exploring Actinobacteria Biosynthetic Diversity.</title>
        <authorList>
            <person name="Kalkreuter E."/>
            <person name="Kautsar S.A."/>
            <person name="Yang D."/>
            <person name="Bader C.D."/>
            <person name="Teijaro C.N."/>
            <person name="Fluegel L."/>
            <person name="Davis C.M."/>
            <person name="Simpson J.R."/>
            <person name="Lauterbach L."/>
            <person name="Steele A.D."/>
            <person name="Gui C."/>
            <person name="Meng S."/>
            <person name="Li G."/>
            <person name="Viehrig K."/>
            <person name="Ye F."/>
            <person name="Su P."/>
            <person name="Kiefer A.F."/>
            <person name="Nichols A."/>
            <person name="Cepeda A.J."/>
            <person name="Yan W."/>
            <person name="Fan B."/>
            <person name="Jiang Y."/>
            <person name="Adhikari A."/>
            <person name="Zheng C.-J."/>
            <person name="Schuster L."/>
            <person name="Cowan T.M."/>
            <person name="Smanski M.J."/>
            <person name="Chevrette M.G."/>
            <person name="De Carvalho L.P.S."/>
            <person name="Shen B."/>
        </authorList>
    </citation>
    <scope>NUCLEOTIDE SEQUENCE [LARGE SCALE GENOMIC DNA]</scope>
    <source>
        <strain evidence="5 6">NPDC053399</strain>
    </source>
</reference>
<dbReference type="Pfam" id="PF05223">
    <property type="entry name" value="MecA_N"/>
    <property type="match status" value="1"/>
</dbReference>
<feature type="region of interest" description="Disordered" evidence="1">
    <location>
        <begin position="474"/>
        <end position="500"/>
    </location>
</feature>
<proteinExistence type="predicted"/>
<evidence type="ECO:0000259" key="3">
    <source>
        <dbReference type="Pfam" id="PF00905"/>
    </source>
</evidence>
<accession>A0ABW8CGV1</accession>
<dbReference type="SUPFAM" id="SSF56601">
    <property type="entry name" value="beta-lactamase/transpeptidase-like"/>
    <property type="match status" value="1"/>
</dbReference>
<dbReference type="InterPro" id="IPR001460">
    <property type="entry name" value="PCN-bd_Tpept"/>
</dbReference>
<evidence type="ECO:0000313" key="6">
    <source>
        <dbReference type="Proteomes" id="UP001614394"/>
    </source>
</evidence>
<keyword evidence="2" id="KW-0472">Membrane</keyword>
<organism evidence="5 6">
    <name type="scientific">Streptomyces fildesensis</name>
    <dbReference type="NCBI Taxonomy" id="375757"/>
    <lineage>
        <taxon>Bacteria</taxon>
        <taxon>Bacillati</taxon>
        <taxon>Actinomycetota</taxon>
        <taxon>Actinomycetes</taxon>
        <taxon>Kitasatosporales</taxon>
        <taxon>Streptomycetaceae</taxon>
        <taxon>Streptomyces</taxon>
    </lineage>
</organism>
<evidence type="ECO:0000256" key="2">
    <source>
        <dbReference type="SAM" id="Phobius"/>
    </source>
</evidence>
<dbReference type="EMBL" id="JBITYG010000013">
    <property type="protein sequence ID" value="MFI9105683.1"/>
    <property type="molecule type" value="Genomic_DNA"/>
</dbReference>
<dbReference type="Gene3D" id="3.40.710.10">
    <property type="entry name" value="DD-peptidase/beta-lactamase superfamily"/>
    <property type="match status" value="1"/>
</dbReference>
<gene>
    <name evidence="5" type="ORF">ACIGXA_34780</name>
</gene>
<keyword evidence="6" id="KW-1185">Reference proteome</keyword>
<keyword evidence="2" id="KW-0812">Transmembrane</keyword>